<dbReference type="PANTHER" id="PTHR34538:SF10">
    <property type="entry name" value="GENOME ASSEMBLY, CHROMOSOME: A06"/>
    <property type="match status" value="1"/>
</dbReference>
<dbReference type="Proteomes" id="UP001417504">
    <property type="component" value="Unassembled WGS sequence"/>
</dbReference>
<proteinExistence type="predicted"/>
<name>A0AAP0E535_9MAGN</name>
<evidence type="ECO:0000313" key="2">
    <source>
        <dbReference type="Proteomes" id="UP001417504"/>
    </source>
</evidence>
<dbReference type="EMBL" id="JBBNAE010000011">
    <property type="protein sequence ID" value="KAK9085158.1"/>
    <property type="molecule type" value="Genomic_DNA"/>
</dbReference>
<dbReference type="AlphaFoldDB" id="A0AAP0E535"/>
<keyword evidence="2" id="KW-1185">Reference proteome</keyword>
<sequence>MGFEGGLAWLNQYSKKHCRSLLWKVRTALKKKIDHKSHLSKHKQHRFQYDPSSYALNFDDGCCDLRGRGLEFNQTQPTQKSDSIKDSKWIFIILVKAN</sequence>
<evidence type="ECO:0000313" key="1">
    <source>
        <dbReference type="EMBL" id="KAK9085158.1"/>
    </source>
</evidence>
<reference evidence="1 2" key="1">
    <citation type="submission" date="2024-01" db="EMBL/GenBank/DDBJ databases">
        <title>Genome assemblies of Stephania.</title>
        <authorList>
            <person name="Yang L."/>
        </authorList>
    </citation>
    <scope>NUCLEOTIDE SEQUENCE [LARGE SCALE GENOMIC DNA]</scope>
    <source>
        <strain evidence="1">QJT</strain>
        <tissue evidence="1">Leaf</tissue>
    </source>
</reference>
<gene>
    <name evidence="1" type="ORF">Sjap_025569</name>
</gene>
<comment type="caution">
    <text evidence="1">The sequence shown here is derived from an EMBL/GenBank/DDBJ whole genome shotgun (WGS) entry which is preliminary data.</text>
</comment>
<organism evidence="1 2">
    <name type="scientific">Stephania japonica</name>
    <dbReference type="NCBI Taxonomy" id="461633"/>
    <lineage>
        <taxon>Eukaryota</taxon>
        <taxon>Viridiplantae</taxon>
        <taxon>Streptophyta</taxon>
        <taxon>Embryophyta</taxon>
        <taxon>Tracheophyta</taxon>
        <taxon>Spermatophyta</taxon>
        <taxon>Magnoliopsida</taxon>
        <taxon>Ranunculales</taxon>
        <taxon>Menispermaceae</taxon>
        <taxon>Menispermoideae</taxon>
        <taxon>Cissampelideae</taxon>
        <taxon>Stephania</taxon>
    </lineage>
</organism>
<protein>
    <submittedName>
        <fullName evidence="1">Uncharacterized protein</fullName>
    </submittedName>
</protein>
<accession>A0AAP0E535</accession>
<dbReference type="PANTHER" id="PTHR34538">
    <property type="entry name" value="EXPRESSED PROTEIN"/>
    <property type="match status" value="1"/>
</dbReference>